<dbReference type="NCBIfam" id="NF002485">
    <property type="entry name" value="PRK01749.1"/>
    <property type="match status" value="1"/>
</dbReference>
<keyword evidence="9 14" id="KW-0560">Oxidoreductase</keyword>
<keyword evidence="12 14" id="KW-0143">Chaperone</keyword>
<feature type="topological domain" description="Cytoplasmic" evidence="14">
    <location>
        <begin position="1"/>
        <end position="22"/>
    </location>
</feature>
<keyword evidence="13 14" id="KW-0676">Redox-active center</keyword>
<keyword evidence="5" id="KW-0997">Cell inner membrane</keyword>
<dbReference type="InterPro" id="IPR003752">
    <property type="entry name" value="DiS_bond_form_DsbB/BdbC"/>
</dbReference>
<evidence type="ECO:0000256" key="8">
    <source>
        <dbReference type="ARBA" id="ARBA00022989"/>
    </source>
</evidence>
<keyword evidence="7 14" id="KW-0249">Electron transport</keyword>
<keyword evidence="11 14" id="KW-1015">Disulfide bond</keyword>
<evidence type="ECO:0000256" key="7">
    <source>
        <dbReference type="ARBA" id="ARBA00022982"/>
    </source>
</evidence>
<accession>A0ABV9LTC3</accession>
<evidence type="ECO:0000256" key="15">
    <source>
        <dbReference type="SAM" id="Phobius"/>
    </source>
</evidence>
<dbReference type="Gene3D" id="1.20.1550.10">
    <property type="entry name" value="DsbB-like"/>
    <property type="match status" value="1"/>
</dbReference>
<organism evidence="16 17">
    <name type="scientific">Glaciecola siphonariae</name>
    <dbReference type="NCBI Taxonomy" id="521012"/>
    <lineage>
        <taxon>Bacteria</taxon>
        <taxon>Pseudomonadati</taxon>
        <taxon>Pseudomonadota</taxon>
        <taxon>Gammaproteobacteria</taxon>
        <taxon>Alteromonadales</taxon>
        <taxon>Alteromonadaceae</taxon>
        <taxon>Glaciecola</taxon>
    </lineage>
</organism>
<keyword evidence="3 14" id="KW-0813">Transport</keyword>
<evidence type="ECO:0000256" key="2">
    <source>
        <dbReference type="ARBA" id="ARBA00008823"/>
    </source>
</evidence>
<feature type="transmembrane region" description="Helical" evidence="15">
    <location>
        <begin position="53"/>
        <end position="72"/>
    </location>
</feature>
<keyword evidence="4 14" id="KW-1003">Cell membrane</keyword>
<evidence type="ECO:0000256" key="14">
    <source>
        <dbReference type="HAMAP-Rule" id="MF_00286"/>
    </source>
</evidence>
<evidence type="ECO:0000256" key="5">
    <source>
        <dbReference type="ARBA" id="ARBA00022519"/>
    </source>
</evidence>
<proteinExistence type="inferred from homology"/>
<dbReference type="PANTHER" id="PTHR36570:SF2">
    <property type="entry name" value="DISULFIDE BOND FORMATION PROTEIN B"/>
    <property type="match status" value="1"/>
</dbReference>
<evidence type="ECO:0000256" key="13">
    <source>
        <dbReference type="ARBA" id="ARBA00023284"/>
    </source>
</evidence>
<feature type="disulfide bond" description="Redox-active" evidence="14">
    <location>
        <begin position="49"/>
        <end position="52"/>
    </location>
</feature>
<feature type="topological domain" description="Periplasmic" evidence="14">
    <location>
        <begin position="40"/>
        <end position="57"/>
    </location>
</feature>
<evidence type="ECO:0000256" key="11">
    <source>
        <dbReference type="ARBA" id="ARBA00023157"/>
    </source>
</evidence>
<evidence type="ECO:0000256" key="1">
    <source>
        <dbReference type="ARBA" id="ARBA00004429"/>
    </source>
</evidence>
<sequence length="185" mass="20734">MTHENNMHALHTLAAWSQTRTPWAIVCVSALALLLAALYFQHVLGHAPCVRCIYQRTAVIGIFFATLLVLLYPHFVIRGIALILWGTSAIWGLFQAQEHLEVIFPETFFIPPCPFFPEFPGFMPLHEWLPMVFDAPGSCSANEWQFLGMGMPQWMQVVFSLYIAGWVVALLAQTVSASLSLKAAK</sequence>
<dbReference type="RefSeq" id="WP_382406588.1">
    <property type="nucleotide sequence ID" value="NZ_JBHSGU010000002.1"/>
</dbReference>
<dbReference type="GO" id="GO:0016491">
    <property type="term" value="F:oxidoreductase activity"/>
    <property type="evidence" value="ECO:0007669"/>
    <property type="project" value="UniProtKB-KW"/>
</dbReference>
<comment type="caution">
    <text evidence="16">The sequence shown here is derived from an EMBL/GenBank/DDBJ whole genome shotgun (WGS) entry which is preliminary data.</text>
</comment>
<evidence type="ECO:0000256" key="6">
    <source>
        <dbReference type="ARBA" id="ARBA00022692"/>
    </source>
</evidence>
<dbReference type="Pfam" id="PF02600">
    <property type="entry name" value="DsbB"/>
    <property type="match status" value="1"/>
</dbReference>
<evidence type="ECO:0000256" key="12">
    <source>
        <dbReference type="ARBA" id="ARBA00023186"/>
    </source>
</evidence>
<reference evidence="17" key="1">
    <citation type="journal article" date="2019" name="Int. J. Syst. Evol. Microbiol.">
        <title>The Global Catalogue of Microorganisms (GCM) 10K type strain sequencing project: providing services to taxonomists for standard genome sequencing and annotation.</title>
        <authorList>
            <consortium name="The Broad Institute Genomics Platform"/>
            <consortium name="The Broad Institute Genome Sequencing Center for Infectious Disease"/>
            <person name="Wu L."/>
            <person name="Ma J."/>
        </authorList>
    </citation>
    <scope>NUCLEOTIDE SEQUENCE [LARGE SCALE GENOMIC DNA]</scope>
    <source>
        <strain evidence="17">KACC 12507</strain>
    </source>
</reference>
<comment type="similarity">
    <text evidence="2 14">Belongs to the DsbB family.</text>
</comment>
<dbReference type="InterPro" id="IPR022920">
    <property type="entry name" value="Disulphide_bond_form_DsbB"/>
</dbReference>
<evidence type="ECO:0000256" key="10">
    <source>
        <dbReference type="ARBA" id="ARBA00023136"/>
    </source>
</evidence>
<keyword evidence="6 14" id="KW-0812">Transmembrane</keyword>
<dbReference type="SUPFAM" id="SSF158442">
    <property type="entry name" value="DsbB-like"/>
    <property type="match status" value="1"/>
</dbReference>
<comment type="subcellular location">
    <subcellularLocation>
        <location evidence="1">Cell inner membrane</location>
        <topology evidence="1">Multi-pass membrane protein</topology>
    </subcellularLocation>
    <subcellularLocation>
        <location evidence="14">Cell membrane</location>
        <topology evidence="14">Multi-pass membrane protein</topology>
    </subcellularLocation>
</comment>
<name>A0ABV9LTC3_9ALTE</name>
<dbReference type="EMBL" id="JBHSGU010000002">
    <property type="protein sequence ID" value="MFC4699761.1"/>
    <property type="molecule type" value="Genomic_DNA"/>
</dbReference>
<dbReference type="PANTHER" id="PTHR36570">
    <property type="entry name" value="DISULFIDE BOND FORMATION PROTEIN B"/>
    <property type="match status" value="1"/>
</dbReference>
<keyword evidence="10 14" id="KW-0472">Membrane</keyword>
<dbReference type="InterPro" id="IPR023380">
    <property type="entry name" value="DsbB-like_sf"/>
</dbReference>
<feature type="transmembrane region" description="Helical" evidence="15">
    <location>
        <begin position="154"/>
        <end position="172"/>
    </location>
</feature>
<feature type="transmembrane region" description="Helical" evidence="15">
    <location>
        <begin position="21"/>
        <end position="41"/>
    </location>
</feature>
<feature type="transmembrane region" description="Helical" evidence="15">
    <location>
        <begin position="79"/>
        <end position="96"/>
    </location>
</feature>
<evidence type="ECO:0000256" key="9">
    <source>
        <dbReference type="ARBA" id="ARBA00023002"/>
    </source>
</evidence>
<protein>
    <recommendedName>
        <fullName evidence="14">Disulfide bond formation protein B</fullName>
    </recommendedName>
    <alternativeName>
        <fullName evidence="14">Disulfide oxidoreductase</fullName>
    </alternativeName>
</protein>
<keyword evidence="8 14" id="KW-1133">Transmembrane helix</keyword>
<comment type="function">
    <text evidence="14">Required for disulfide bond formation in some periplasmic proteins. Acts by oxidizing the DsbA protein.</text>
</comment>
<feature type="topological domain" description="Cytoplasmic" evidence="14">
    <location>
        <begin position="74"/>
        <end position="79"/>
    </location>
</feature>
<comment type="caution">
    <text evidence="14">Lacks conserved residue(s) required for the propagation of feature annotation.</text>
</comment>
<dbReference type="Proteomes" id="UP001595897">
    <property type="component" value="Unassembled WGS sequence"/>
</dbReference>
<keyword evidence="17" id="KW-1185">Reference proteome</keyword>
<dbReference type="HAMAP" id="MF_00286">
    <property type="entry name" value="DsbB"/>
    <property type="match status" value="1"/>
</dbReference>
<feature type="topological domain" description="Cytoplasmic" evidence="14">
    <location>
        <begin position="173"/>
        <end position="185"/>
    </location>
</feature>
<evidence type="ECO:0000256" key="3">
    <source>
        <dbReference type="ARBA" id="ARBA00022448"/>
    </source>
</evidence>
<evidence type="ECO:0000313" key="16">
    <source>
        <dbReference type="EMBL" id="MFC4699761.1"/>
    </source>
</evidence>
<dbReference type="InterPro" id="IPR050183">
    <property type="entry name" value="DsbB"/>
</dbReference>
<feature type="disulfide bond" description="Redox-active" evidence="14">
    <location>
        <begin position="113"/>
        <end position="139"/>
    </location>
</feature>
<gene>
    <name evidence="14 16" type="primary">dsbB</name>
    <name evidence="16" type="ORF">ACFO4O_06285</name>
</gene>
<evidence type="ECO:0000256" key="4">
    <source>
        <dbReference type="ARBA" id="ARBA00022475"/>
    </source>
</evidence>
<evidence type="ECO:0000313" key="17">
    <source>
        <dbReference type="Proteomes" id="UP001595897"/>
    </source>
</evidence>